<dbReference type="Gene3D" id="3.90.25.10">
    <property type="entry name" value="UDP-galactose 4-epimerase, domain 1"/>
    <property type="match status" value="1"/>
</dbReference>
<comment type="caution">
    <text evidence="2">The sequence shown here is derived from an EMBL/GenBank/DDBJ whole genome shotgun (WGS) entry which is preliminary data.</text>
</comment>
<evidence type="ECO:0000313" key="3">
    <source>
        <dbReference type="Proteomes" id="UP001500058"/>
    </source>
</evidence>
<dbReference type="RefSeq" id="WP_344633866.1">
    <property type="nucleotide sequence ID" value="NZ_BAAATJ010000041.1"/>
</dbReference>
<dbReference type="InterPro" id="IPR051604">
    <property type="entry name" value="Ergot_Alk_Oxidoreductase"/>
</dbReference>
<feature type="domain" description="NAD(P)-binding" evidence="1">
    <location>
        <begin position="7"/>
        <end position="174"/>
    </location>
</feature>
<keyword evidence="3" id="KW-1185">Reference proteome</keyword>
<evidence type="ECO:0000313" key="2">
    <source>
        <dbReference type="EMBL" id="GAA2417776.1"/>
    </source>
</evidence>
<protein>
    <submittedName>
        <fullName evidence="2">NAD(P)H-binding protein</fullName>
    </submittedName>
</protein>
<organism evidence="2 3">
    <name type="scientific">Streptomyces glaucosporus</name>
    <dbReference type="NCBI Taxonomy" id="284044"/>
    <lineage>
        <taxon>Bacteria</taxon>
        <taxon>Bacillati</taxon>
        <taxon>Actinomycetota</taxon>
        <taxon>Actinomycetes</taxon>
        <taxon>Kitasatosporales</taxon>
        <taxon>Streptomycetaceae</taxon>
        <taxon>Streptomyces</taxon>
    </lineage>
</organism>
<reference evidence="2 3" key="1">
    <citation type="journal article" date="2019" name="Int. J. Syst. Evol. Microbiol.">
        <title>The Global Catalogue of Microorganisms (GCM) 10K type strain sequencing project: providing services to taxonomists for standard genome sequencing and annotation.</title>
        <authorList>
            <consortium name="The Broad Institute Genomics Platform"/>
            <consortium name="The Broad Institute Genome Sequencing Center for Infectious Disease"/>
            <person name="Wu L."/>
            <person name="Ma J."/>
        </authorList>
    </citation>
    <scope>NUCLEOTIDE SEQUENCE [LARGE SCALE GENOMIC DNA]</scope>
    <source>
        <strain evidence="2 3">JCM 6921</strain>
    </source>
</reference>
<dbReference type="EMBL" id="BAAATJ010000041">
    <property type="protein sequence ID" value="GAA2417776.1"/>
    <property type="molecule type" value="Genomic_DNA"/>
</dbReference>
<dbReference type="InterPro" id="IPR016040">
    <property type="entry name" value="NAD(P)-bd_dom"/>
</dbReference>
<dbReference type="Gene3D" id="3.40.50.720">
    <property type="entry name" value="NAD(P)-binding Rossmann-like Domain"/>
    <property type="match status" value="1"/>
</dbReference>
<proteinExistence type="predicted"/>
<accession>A0ABN3J0Q0</accession>
<dbReference type="Pfam" id="PF13460">
    <property type="entry name" value="NAD_binding_10"/>
    <property type="match status" value="1"/>
</dbReference>
<dbReference type="Proteomes" id="UP001500058">
    <property type="component" value="Unassembled WGS sequence"/>
</dbReference>
<gene>
    <name evidence="2" type="ORF">GCM10010420_55170</name>
</gene>
<dbReference type="SUPFAM" id="SSF51735">
    <property type="entry name" value="NAD(P)-binding Rossmann-fold domains"/>
    <property type="match status" value="1"/>
</dbReference>
<dbReference type="InterPro" id="IPR036291">
    <property type="entry name" value="NAD(P)-bd_dom_sf"/>
</dbReference>
<name>A0ABN3J0Q0_9ACTN</name>
<dbReference type="PANTHER" id="PTHR43162:SF1">
    <property type="entry name" value="PRESTALK A DIFFERENTIATION PROTEIN A"/>
    <property type="match status" value="1"/>
</dbReference>
<sequence length="290" mass="31559">MRILVTGATGLVGRHVVEQLVREGVEVRALTRDPAKAGLPPQVEVVPGDLTRPETVAPALQGVDRMHLFPVPETAREVVGLAKEAGVRRITVLSAAAVTIGLDTHHHPVVERAVEESGLEWTHVRPSEFMANLLPVWAPSIRAERVVRYPFGDDAGVPVHEADIAAVATTALLHEGHDGAVYTLTGPEPITTRERVRAIGEALGEEVRYEEVSRERARELLKAQGGFAAQNADFLLGFLDYGGDQGSGEDGASEEDYSELLRPWPGVEQATGRPARTYAQWARDHVEDFR</sequence>
<dbReference type="PANTHER" id="PTHR43162">
    <property type="match status" value="1"/>
</dbReference>
<evidence type="ECO:0000259" key="1">
    <source>
        <dbReference type="Pfam" id="PF13460"/>
    </source>
</evidence>